<reference evidence="5" key="1">
    <citation type="submission" date="2013-07" db="EMBL/GenBank/DDBJ databases">
        <title>The genome of Eucalyptus grandis.</title>
        <authorList>
            <person name="Schmutz J."/>
            <person name="Hayes R."/>
            <person name="Myburg A."/>
            <person name="Tuskan G."/>
            <person name="Grattapaglia D."/>
            <person name="Rokhsar D.S."/>
        </authorList>
    </citation>
    <scope>NUCLEOTIDE SEQUENCE</scope>
    <source>
        <tissue evidence="5">Leaf extractions</tissue>
    </source>
</reference>
<name>A0A059DFQ2_EUCGR</name>
<dbReference type="SUPFAM" id="SSF53335">
    <property type="entry name" value="S-adenosyl-L-methionine-dependent methyltransferases"/>
    <property type="match status" value="1"/>
</dbReference>
<evidence type="ECO:0000313" key="5">
    <source>
        <dbReference type="EMBL" id="KCW89583.1"/>
    </source>
</evidence>
<dbReference type="InterPro" id="IPR001077">
    <property type="entry name" value="COMT_C"/>
</dbReference>
<dbReference type="InterPro" id="IPR016461">
    <property type="entry name" value="COMT-like"/>
</dbReference>
<dbReference type="EMBL" id="KK198753">
    <property type="protein sequence ID" value="KCW89583.1"/>
    <property type="molecule type" value="Genomic_DNA"/>
</dbReference>
<dbReference type="STRING" id="71139.A0A059DFQ2"/>
<dbReference type="Pfam" id="PF00891">
    <property type="entry name" value="Methyltransf_2"/>
    <property type="match status" value="1"/>
</dbReference>
<dbReference type="GO" id="GO:0008171">
    <property type="term" value="F:O-methyltransferase activity"/>
    <property type="evidence" value="ECO:0007669"/>
    <property type="project" value="InterPro"/>
</dbReference>
<dbReference type="Gene3D" id="3.40.50.150">
    <property type="entry name" value="Vaccinia Virus protein VP39"/>
    <property type="match status" value="1"/>
</dbReference>
<dbReference type="PROSITE" id="PS51683">
    <property type="entry name" value="SAM_OMT_II"/>
    <property type="match status" value="1"/>
</dbReference>
<feature type="domain" description="O-methyltransferase C-terminal" evidence="4">
    <location>
        <begin position="2"/>
        <end position="192"/>
    </location>
</feature>
<dbReference type="OMA" id="PAWEVIR"/>
<sequence length="210" mass="23092">MAHGGPAWEVIRRDPEVDGLFSGAMDNDSRLMAKAVVETCGGAFVGLSSVTDVGGRSGTMGKAITEAFPNLEYTVLDQPNIVDGLVGSERLKFVGGDMFVEIPPADAILLKWVLHDWSDEKCIDILKRSKEAVSGRGGIGKVIIIDVVVGNQPDDHRSTETQLFWDMLMMTYDAKERDEKEWEKLFVDAGFSGYKIISHLGLRSLIEVYP</sequence>
<evidence type="ECO:0000259" key="4">
    <source>
        <dbReference type="Pfam" id="PF00891"/>
    </source>
</evidence>
<dbReference type="FunFam" id="3.40.50.150:FF:000057">
    <property type="entry name" value="O-methyltransferase ZRP4"/>
    <property type="match status" value="1"/>
</dbReference>
<dbReference type="GO" id="GO:0032259">
    <property type="term" value="P:methylation"/>
    <property type="evidence" value="ECO:0007669"/>
    <property type="project" value="UniProtKB-KW"/>
</dbReference>
<keyword evidence="3" id="KW-0949">S-adenosyl-L-methionine</keyword>
<evidence type="ECO:0000256" key="3">
    <source>
        <dbReference type="ARBA" id="ARBA00022691"/>
    </source>
</evidence>
<keyword evidence="1" id="KW-0489">Methyltransferase</keyword>
<gene>
    <name evidence="5" type="ORF">EUGRSUZ_A01867</name>
</gene>
<evidence type="ECO:0000256" key="1">
    <source>
        <dbReference type="ARBA" id="ARBA00022603"/>
    </source>
</evidence>
<protein>
    <recommendedName>
        <fullName evidence="4">O-methyltransferase C-terminal domain-containing protein</fullName>
    </recommendedName>
</protein>
<dbReference type="InParanoid" id="A0A059DFQ2"/>
<dbReference type="eggNOG" id="KOG3178">
    <property type="taxonomic scope" value="Eukaryota"/>
</dbReference>
<keyword evidence="2" id="KW-0808">Transferase</keyword>
<dbReference type="Gramene" id="KCW89583">
    <property type="protein sequence ID" value="KCW89583"/>
    <property type="gene ID" value="EUGRSUZ_A01867"/>
</dbReference>
<dbReference type="PANTHER" id="PTHR11746">
    <property type="entry name" value="O-METHYLTRANSFERASE"/>
    <property type="match status" value="1"/>
</dbReference>
<dbReference type="InterPro" id="IPR029063">
    <property type="entry name" value="SAM-dependent_MTases_sf"/>
</dbReference>
<accession>A0A059DFQ2</accession>
<dbReference type="AlphaFoldDB" id="A0A059DFQ2"/>
<organism evidence="5">
    <name type="scientific">Eucalyptus grandis</name>
    <name type="common">Flooded gum</name>
    <dbReference type="NCBI Taxonomy" id="71139"/>
    <lineage>
        <taxon>Eukaryota</taxon>
        <taxon>Viridiplantae</taxon>
        <taxon>Streptophyta</taxon>
        <taxon>Embryophyta</taxon>
        <taxon>Tracheophyta</taxon>
        <taxon>Spermatophyta</taxon>
        <taxon>Magnoliopsida</taxon>
        <taxon>eudicotyledons</taxon>
        <taxon>Gunneridae</taxon>
        <taxon>Pentapetalae</taxon>
        <taxon>rosids</taxon>
        <taxon>malvids</taxon>
        <taxon>Myrtales</taxon>
        <taxon>Myrtaceae</taxon>
        <taxon>Myrtoideae</taxon>
        <taxon>Eucalypteae</taxon>
        <taxon>Eucalyptus</taxon>
    </lineage>
</organism>
<evidence type="ECO:0000256" key="2">
    <source>
        <dbReference type="ARBA" id="ARBA00022679"/>
    </source>
</evidence>
<proteinExistence type="predicted"/>